<keyword evidence="1" id="KW-0472">Membrane</keyword>
<gene>
    <name evidence="2" type="ORF">RQM65_12960</name>
</gene>
<evidence type="ECO:0000313" key="3">
    <source>
        <dbReference type="Proteomes" id="UP001250656"/>
    </source>
</evidence>
<dbReference type="RefSeq" id="WP_314015604.1">
    <property type="nucleotide sequence ID" value="NZ_JAVTTP010000001.1"/>
</dbReference>
<dbReference type="EMBL" id="JAVTTP010000001">
    <property type="protein sequence ID" value="MDT7829580.1"/>
    <property type="molecule type" value="Genomic_DNA"/>
</dbReference>
<keyword evidence="3" id="KW-1185">Reference proteome</keyword>
<organism evidence="2 3">
    <name type="scientific">Pricia mediterranea</name>
    <dbReference type="NCBI Taxonomy" id="3076079"/>
    <lineage>
        <taxon>Bacteria</taxon>
        <taxon>Pseudomonadati</taxon>
        <taxon>Bacteroidota</taxon>
        <taxon>Flavobacteriia</taxon>
        <taxon>Flavobacteriales</taxon>
        <taxon>Flavobacteriaceae</taxon>
        <taxon>Pricia</taxon>
    </lineage>
</organism>
<name>A0ABU3L750_9FLAO</name>
<accession>A0ABU3L750</accession>
<reference evidence="2 3" key="1">
    <citation type="submission" date="2023-09" db="EMBL/GenBank/DDBJ databases">
        <title>Novel taxa isolated from Blanes Bay.</title>
        <authorList>
            <person name="Rey-Velasco X."/>
            <person name="Lucena T."/>
        </authorList>
    </citation>
    <scope>NUCLEOTIDE SEQUENCE [LARGE SCALE GENOMIC DNA]</scope>
    <source>
        <strain evidence="2 3">S334</strain>
    </source>
</reference>
<keyword evidence="1" id="KW-1133">Transmembrane helix</keyword>
<proteinExistence type="predicted"/>
<feature type="transmembrane region" description="Helical" evidence="1">
    <location>
        <begin position="6"/>
        <end position="24"/>
    </location>
</feature>
<evidence type="ECO:0000256" key="1">
    <source>
        <dbReference type="SAM" id="Phobius"/>
    </source>
</evidence>
<dbReference type="Proteomes" id="UP001250656">
    <property type="component" value="Unassembled WGS sequence"/>
</dbReference>
<comment type="caution">
    <text evidence="2">The sequence shown here is derived from an EMBL/GenBank/DDBJ whole genome shotgun (WGS) entry which is preliminary data.</text>
</comment>
<protein>
    <submittedName>
        <fullName evidence="2">Zinc-binding dehydrogenase</fullName>
    </submittedName>
</protein>
<dbReference type="Gene3D" id="3.90.180.10">
    <property type="entry name" value="Medium-chain alcohol dehydrogenases, catalytic domain"/>
    <property type="match status" value="1"/>
</dbReference>
<sequence>MRWTRLWFYLSPVLSLPLLLQMLWTSMFDDKKAQFSATGLKAVSELKSLLNELKKLLESGQLKSIPDRCYSLEEVAEAHRYIDTIHKKGNFIAIT</sequence>
<evidence type="ECO:0000313" key="2">
    <source>
        <dbReference type="EMBL" id="MDT7829580.1"/>
    </source>
</evidence>
<keyword evidence="1" id="KW-0812">Transmembrane</keyword>
<dbReference type="Pfam" id="PF13602">
    <property type="entry name" value="ADH_zinc_N_2"/>
    <property type="match status" value="1"/>
</dbReference>